<dbReference type="Proteomes" id="UP000031501">
    <property type="component" value="Chromosome"/>
</dbReference>
<dbReference type="SMART" id="SM00458">
    <property type="entry name" value="RICIN"/>
    <property type="match status" value="1"/>
</dbReference>
<feature type="region of interest" description="Disordered" evidence="1">
    <location>
        <begin position="395"/>
        <end position="427"/>
    </location>
</feature>
<gene>
    <name evidence="3" type="ORF">LK07_02175</name>
</gene>
<name>A0A221NSW3_9ACTN</name>
<evidence type="ECO:0000256" key="1">
    <source>
        <dbReference type="SAM" id="MobiDB-lite"/>
    </source>
</evidence>
<feature type="region of interest" description="Disordered" evidence="1">
    <location>
        <begin position="550"/>
        <end position="584"/>
    </location>
</feature>
<dbReference type="AlphaFoldDB" id="A0A221NSW3"/>
<evidence type="ECO:0000313" key="3">
    <source>
        <dbReference type="EMBL" id="ASN23024.1"/>
    </source>
</evidence>
<dbReference type="GO" id="GO:0016787">
    <property type="term" value="F:hydrolase activity"/>
    <property type="evidence" value="ECO:0007669"/>
    <property type="project" value="UniProtKB-KW"/>
</dbReference>
<keyword evidence="3" id="KW-0378">Hydrolase</keyword>
<dbReference type="KEGG" id="splu:LK06_001085"/>
<dbReference type="SUPFAM" id="SSF50370">
    <property type="entry name" value="Ricin B-like lectins"/>
    <property type="match status" value="1"/>
</dbReference>
<feature type="region of interest" description="Disordered" evidence="1">
    <location>
        <begin position="273"/>
        <end position="358"/>
    </location>
</feature>
<feature type="compositionally biased region" description="Gly residues" evidence="1">
    <location>
        <begin position="288"/>
        <end position="301"/>
    </location>
</feature>
<organism evidence="3 4">
    <name type="scientific">Streptomyces pluripotens</name>
    <dbReference type="NCBI Taxonomy" id="1355015"/>
    <lineage>
        <taxon>Bacteria</taxon>
        <taxon>Bacillati</taxon>
        <taxon>Actinomycetota</taxon>
        <taxon>Actinomycetes</taxon>
        <taxon>Kitasatosporales</taxon>
        <taxon>Streptomycetaceae</taxon>
        <taxon>Streptomyces</taxon>
    </lineage>
</organism>
<accession>A0A221NSW3</accession>
<protein>
    <submittedName>
        <fullName evidence="3">Hydrolase</fullName>
    </submittedName>
</protein>
<dbReference type="PROSITE" id="PS50231">
    <property type="entry name" value="RICIN_B_LECTIN"/>
    <property type="match status" value="1"/>
</dbReference>
<reference evidence="3 4" key="1">
    <citation type="submission" date="2017-07" db="EMBL/GenBank/DDBJ databases">
        <title>Genome sequence of Streptomyces pluripotens MUSC 137T.</title>
        <authorList>
            <person name="Ser H.-L."/>
            <person name="Lee L.-H."/>
        </authorList>
    </citation>
    <scope>NUCLEOTIDE SEQUENCE [LARGE SCALE GENOMIC DNA]</scope>
    <source>
        <strain evidence="3 4">MUSC 137</strain>
    </source>
</reference>
<dbReference type="InterPro" id="IPR035992">
    <property type="entry name" value="Ricin_B-like_lectins"/>
</dbReference>
<dbReference type="Gene3D" id="2.80.10.50">
    <property type="match status" value="1"/>
</dbReference>
<feature type="compositionally biased region" description="Pro residues" evidence="1">
    <location>
        <begin position="1"/>
        <end position="10"/>
    </location>
</feature>
<feature type="compositionally biased region" description="Low complexity" evidence="1">
    <location>
        <begin position="400"/>
        <end position="418"/>
    </location>
</feature>
<evidence type="ECO:0000259" key="2">
    <source>
        <dbReference type="SMART" id="SM00458"/>
    </source>
</evidence>
<dbReference type="InterPro" id="IPR000772">
    <property type="entry name" value="Ricin_B_lectin"/>
</dbReference>
<dbReference type="Pfam" id="PF00652">
    <property type="entry name" value="Ricin_B_lectin"/>
    <property type="match status" value="1"/>
</dbReference>
<feature type="domain" description="Ricin B lectin" evidence="2">
    <location>
        <begin position="427"/>
        <end position="555"/>
    </location>
</feature>
<proteinExistence type="predicted"/>
<dbReference type="STRING" id="1355015.LK06_001085"/>
<evidence type="ECO:0000313" key="4">
    <source>
        <dbReference type="Proteomes" id="UP000031501"/>
    </source>
</evidence>
<feature type="region of interest" description="Disordered" evidence="1">
    <location>
        <begin position="1"/>
        <end position="21"/>
    </location>
</feature>
<keyword evidence="4" id="KW-1185">Reference proteome</keyword>
<dbReference type="RefSeq" id="WP_039650114.1">
    <property type="nucleotide sequence ID" value="NZ_CP021080.1"/>
</dbReference>
<dbReference type="EMBL" id="CP022433">
    <property type="protein sequence ID" value="ASN23024.1"/>
    <property type="molecule type" value="Genomic_DNA"/>
</dbReference>
<sequence>MLTPHPPRSPHPSSGKAPRESDELIAGPLRAGSDAEASRSAALLMARHWEPVQDYAVICLAVVGPLAHLVTAAAFHQVLDRLALGESGEALRPRLLVAVRDTVVNWSRADRIATVLPGLEKPAGGRGMRAARTLIPENRALSDHSFHGLARPERTLLWHIEVEAEPVSVPADLLGMEDESATTALERAREKFREGLVCAHRELAPSKECRYYNRLLDAPLRRGGALLPDVQEHLVGCVYCRHAAEQLGQADAALGVLLAEAVLGWGARRYLDSRPGRRQLDPTRTPGGSRGSGGRRQGGAKPGLLTRALLPRVLRRGDGTTESRAPAAAHRALGQSDGAPGPFAPTAGRTAARLPLGEPGPARSSRMLLIGVGMVSAGLLAAALVINVWPHGGSGTGPVASPTSAGAPSPSATATAPGWAVRPATGRPTRLRNAAAGLCLDIKGRPEVGASAVLADCSSAVTQRWAYETGGLLRSSADSGLCLDSHADAGVVILGRCTGTASTRGDDVRYDLTPQGELLPRWDQELALANAGVTPGADLVVKVRDRSAGQRWLTDPPSASPRSVSIAGTNGPFVQPAERSDRYA</sequence>
<dbReference type="OrthoDB" id="5056661at2"/>